<dbReference type="AlphaFoldDB" id="A0AAW0C7T7"/>
<keyword evidence="2" id="KW-1185">Reference proteome</keyword>
<comment type="caution">
    <text evidence="1">The sequence shown here is derived from an EMBL/GenBank/DDBJ whole genome shotgun (WGS) entry which is preliminary data.</text>
</comment>
<evidence type="ECO:0000313" key="2">
    <source>
        <dbReference type="Proteomes" id="UP001383192"/>
    </source>
</evidence>
<evidence type="ECO:0000313" key="1">
    <source>
        <dbReference type="EMBL" id="KAK7034685.1"/>
    </source>
</evidence>
<reference evidence="1 2" key="1">
    <citation type="submission" date="2024-01" db="EMBL/GenBank/DDBJ databases">
        <title>A draft genome for a cacao thread blight-causing isolate of Paramarasmius palmivorus.</title>
        <authorList>
            <person name="Baruah I.K."/>
            <person name="Bukari Y."/>
            <person name="Amoako-Attah I."/>
            <person name="Meinhardt L.W."/>
            <person name="Bailey B.A."/>
            <person name="Cohen S.P."/>
        </authorList>
    </citation>
    <scope>NUCLEOTIDE SEQUENCE [LARGE SCALE GENOMIC DNA]</scope>
    <source>
        <strain evidence="1 2">GH-12</strain>
    </source>
</reference>
<gene>
    <name evidence="1" type="ORF">VNI00_012092</name>
</gene>
<dbReference type="Proteomes" id="UP001383192">
    <property type="component" value="Unassembled WGS sequence"/>
</dbReference>
<organism evidence="1 2">
    <name type="scientific">Paramarasmius palmivorus</name>
    <dbReference type="NCBI Taxonomy" id="297713"/>
    <lineage>
        <taxon>Eukaryota</taxon>
        <taxon>Fungi</taxon>
        <taxon>Dikarya</taxon>
        <taxon>Basidiomycota</taxon>
        <taxon>Agaricomycotina</taxon>
        <taxon>Agaricomycetes</taxon>
        <taxon>Agaricomycetidae</taxon>
        <taxon>Agaricales</taxon>
        <taxon>Marasmiineae</taxon>
        <taxon>Marasmiaceae</taxon>
        <taxon>Paramarasmius</taxon>
    </lineage>
</organism>
<sequence>MLQACRRDLLPSDPQTREDYGFERAGEFASELLGLFQGLTYIKRDLTAKELHRWRKDGILVQKIKEVFYSYPEQHRGGYFPWFLQNQWVLDGSEPIPEEHQPEALRDRMMKKAWERIGRDQSTELRSWPEGKQECFWHYAMICSSSHPPPDMDMWLRGGYCVARDEYHEMQVSRMYIKLFETCTFEEYYSAYKSNTTGDRISREATHRLVIPSPIFSLVLKRCFINDTMEPAVNVDYGFFNCKTPAERDALAHKYRAVFQAKDFDEVKLHEACMQGKIFEYVKERVSMTKEERKMMKRLMKNPYPLRS</sequence>
<protein>
    <submittedName>
        <fullName evidence="1">Uncharacterized protein</fullName>
    </submittedName>
</protein>
<accession>A0AAW0C7T7</accession>
<proteinExistence type="predicted"/>
<name>A0AAW0C7T7_9AGAR</name>
<dbReference type="EMBL" id="JAYKXP010000055">
    <property type="protein sequence ID" value="KAK7034685.1"/>
    <property type="molecule type" value="Genomic_DNA"/>
</dbReference>